<evidence type="ECO:0000313" key="4">
    <source>
        <dbReference type="Proteomes" id="UP001337655"/>
    </source>
</evidence>
<dbReference type="PANTHER" id="PTHR12991:SF10">
    <property type="entry name" value="GATOR COMPLEX PROTEIN NPRL2"/>
    <property type="match status" value="1"/>
</dbReference>
<organism evidence="3 4">
    <name type="scientific">Saxophila tyrrhenica</name>
    <dbReference type="NCBI Taxonomy" id="1690608"/>
    <lineage>
        <taxon>Eukaryota</taxon>
        <taxon>Fungi</taxon>
        <taxon>Dikarya</taxon>
        <taxon>Ascomycota</taxon>
        <taxon>Pezizomycotina</taxon>
        <taxon>Dothideomycetes</taxon>
        <taxon>Dothideomycetidae</taxon>
        <taxon>Mycosphaerellales</taxon>
        <taxon>Extremaceae</taxon>
        <taxon>Saxophila</taxon>
    </lineage>
</organism>
<evidence type="ECO:0000256" key="2">
    <source>
        <dbReference type="SAM" id="MobiDB-lite"/>
    </source>
</evidence>
<dbReference type="PANTHER" id="PTHR12991">
    <property type="entry name" value="NITROGEN PERMEASE REGULATOR 2/TUMOR SUPPRESSOR CANDIDATE 4"/>
    <property type="match status" value="1"/>
</dbReference>
<comment type="similarity">
    <text evidence="1">Belongs to the NPR2 family.</text>
</comment>
<dbReference type="GO" id="GO:0005096">
    <property type="term" value="F:GTPase activator activity"/>
    <property type="evidence" value="ECO:0007669"/>
    <property type="project" value="TreeGrafter"/>
</dbReference>
<proteinExistence type="inferred from homology"/>
<dbReference type="GO" id="GO:1990130">
    <property type="term" value="C:GATOR1 complex"/>
    <property type="evidence" value="ECO:0007669"/>
    <property type="project" value="TreeGrafter"/>
</dbReference>
<dbReference type="AlphaFoldDB" id="A0AAV9PCI5"/>
<dbReference type="Pfam" id="PF06218">
    <property type="entry name" value="NPR2"/>
    <property type="match status" value="1"/>
</dbReference>
<dbReference type="GO" id="GO:0005774">
    <property type="term" value="C:vacuolar membrane"/>
    <property type="evidence" value="ECO:0007669"/>
    <property type="project" value="TreeGrafter"/>
</dbReference>
<reference evidence="3 4" key="1">
    <citation type="submission" date="2023-08" db="EMBL/GenBank/DDBJ databases">
        <title>Black Yeasts Isolated from many extreme environments.</title>
        <authorList>
            <person name="Coleine C."/>
            <person name="Stajich J.E."/>
            <person name="Selbmann L."/>
        </authorList>
    </citation>
    <scope>NUCLEOTIDE SEQUENCE [LARGE SCALE GENOMIC DNA]</scope>
    <source>
        <strain evidence="3 4">CCFEE 5935</strain>
    </source>
</reference>
<sequence>MLKAVFYARFHPERGPSVIHQYPETAINVSTTEKKSSLLDFSNISSYVIPVYELCNKPLAICTNGYRVLGFPVSLEDEKYERNRFTYNVCFILDESADPKPWERIVSKTAAFFTDLEATEGLLQTEERLGGLKWAGDECYPADVGVLYSLLETVFFELNTYGETCVMVTDLHVLNLRLASPAPPHRDVRHWDVPLLIRALPNGDDWTYDLALRQINPHINGVNHVQKVSELADVDIDLIIKTIRGLLSHGRIMLLDIFHFHAIYALTADFASFVKDDALQEECLHYVAKSSSEQFPSGYELITLYRSLNPGVPVKDFYLAHESRLVNIDVRRFITFGVIKGFVRRIHKYALSVESQAISVGGSRTSGSPSKAVHGLDVDADDRNRAWRKAAFSSGWATPPLDPSAGERDSGNAHDGNTPAVEGGTATQNSAELLKYLDGQHCMDEICVALHMSEKQVMERLRGTEVLYFNR</sequence>
<dbReference type="GO" id="GO:0010508">
    <property type="term" value="P:positive regulation of autophagy"/>
    <property type="evidence" value="ECO:0007669"/>
    <property type="project" value="TreeGrafter"/>
</dbReference>
<comment type="caution">
    <text evidence="3">The sequence shown here is derived from an EMBL/GenBank/DDBJ whole genome shotgun (WGS) entry which is preliminary data.</text>
</comment>
<dbReference type="GeneID" id="89925687"/>
<evidence type="ECO:0000313" key="3">
    <source>
        <dbReference type="EMBL" id="KAK5171197.1"/>
    </source>
</evidence>
<feature type="region of interest" description="Disordered" evidence="2">
    <location>
        <begin position="394"/>
        <end position="425"/>
    </location>
</feature>
<dbReference type="InterPro" id="IPR009348">
    <property type="entry name" value="NPR2-like"/>
</dbReference>
<evidence type="ECO:0000256" key="1">
    <source>
        <dbReference type="ARBA" id="ARBA00008433"/>
    </source>
</evidence>
<protein>
    <submittedName>
        <fullName evidence="3">Nitrogen permease regulator 2</fullName>
    </submittedName>
</protein>
<accession>A0AAV9PCI5</accession>
<keyword evidence="4" id="KW-1185">Reference proteome</keyword>
<dbReference type="EMBL" id="JAVRRT010000006">
    <property type="protein sequence ID" value="KAK5171197.1"/>
    <property type="molecule type" value="Genomic_DNA"/>
</dbReference>
<dbReference type="RefSeq" id="XP_064660225.1">
    <property type="nucleotide sequence ID" value="XM_064801595.1"/>
</dbReference>
<dbReference type="Proteomes" id="UP001337655">
    <property type="component" value="Unassembled WGS sequence"/>
</dbReference>
<gene>
    <name evidence="3" type="primary">NPR2</name>
    <name evidence="3" type="ORF">LTR77_004341</name>
</gene>
<name>A0AAV9PCI5_9PEZI</name>
<dbReference type="GO" id="GO:1904262">
    <property type="term" value="P:negative regulation of TORC1 signaling"/>
    <property type="evidence" value="ECO:0007669"/>
    <property type="project" value="TreeGrafter"/>
</dbReference>